<reference evidence="2 3" key="1">
    <citation type="submission" date="2018-12" db="EMBL/GenBank/DDBJ databases">
        <title>Complete Genome Sequence of Glutamicibacter creatinolyticus strain LGCM259,isolated from an abscess of a 12-year-old mare in Italy.</title>
        <authorList>
            <person name="Santos R.G."/>
            <person name="Silva A.L."/>
            <person name="Seyffert N."/>
            <person name="Castro T.L.P."/>
            <person name="Attili A.R."/>
            <person name="Rifici C."/>
            <person name="Mazzullo G."/>
            <person name="Brenig B."/>
            <person name="Venanzi F."/>
            <person name="Azevedo V."/>
        </authorList>
    </citation>
    <scope>NUCLEOTIDE SEQUENCE [LARGE SCALE GENOMIC DNA]</scope>
    <source>
        <strain evidence="2 3">LGCM 259</strain>
    </source>
</reference>
<evidence type="ECO:0000313" key="2">
    <source>
        <dbReference type="EMBL" id="QCY48428.1"/>
    </source>
</evidence>
<gene>
    <name evidence="2" type="ORF">GcLGCM259_2721</name>
</gene>
<dbReference type="AlphaFoldDB" id="A0A5B7WWN8"/>
<protein>
    <submittedName>
        <fullName evidence="2">Uncharacterized protein</fullName>
    </submittedName>
</protein>
<organism evidence="2 3">
    <name type="scientific">Glutamicibacter creatinolyticus</name>
    <dbReference type="NCBI Taxonomy" id="162496"/>
    <lineage>
        <taxon>Bacteria</taxon>
        <taxon>Bacillati</taxon>
        <taxon>Actinomycetota</taxon>
        <taxon>Actinomycetes</taxon>
        <taxon>Micrococcales</taxon>
        <taxon>Micrococcaceae</taxon>
        <taxon>Glutamicibacter</taxon>
    </lineage>
</organism>
<dbReference type="Proteomes" id="UP000307000">
    <property type="component" value="Chromosome"/>
</dbReference>
<dbReference type="RefSeq" id="WP_138926985.1">
    <property type="nucleotide sequence ID" value="NZ_BAAAGL010000026.1"/>
</dbReference>
<name>A0A5B7WWN8_9MICC</name>
<accession>A0A5B7WWN8</accession>
<keyword evidence="3" id="KW-1185">Reference proteome</keyword>
<evidence type="ECO:0000313" key="3">
    <source>
        <dbReference type="Proteomes" id="UP000307000"/>
    </source>
</evidence>
<proteinExistence type="predicted"/>
<feature type="compositionally biased region" description="Acidic residues" evidence="1">
    <location>
        <begin position="53"/>
        <end position="93"/>
    </location>
</feature>
<dbReference type="KEGG" id="gcr:GcLGCM259_2721"/>
<sequence>MSRDMEPGDFAPQYGNDLYEPDDGRDSQAYEGSSDMPETMRNIDPLAQRGYLLDDDLEEDSDLDNEFTDEDDAEEDDDEDEEDDVPVEDLEEA</sequence>
<dbReference type="EMBL" id="CP034412">
    <property type="protein sequence ID" value="QCY48428.1"/>
    <property type="molecule type" value="Genomic_DNA"/>
</dbReference>
<evidence type="ECO:0000256" key="1">
    <source>
        <dbReference type="SAM" id="MobiDB-lite"/>
    </source>
</evidence>
<feature type="region of interest" description="Disordered" evidence="1">
    <location>
        <begin position="1"/>
        <end position="93"/>
    </location>
</feature>